<name>A0A413IFN7_9BACT</name>
<dbReference type="RefSeq" id="WP_118102980.1">
    <property type="nucleotide sequence ID" value="NZ_JABWDG010000016.1"/>
</dbReference>
<proteinExistence type="predicted"/>
<evidence type="ECO:0000313" key="2">
    <source>
        <dbReference type="Proteomes" id="UP000284434"/>
    </source>
</evidence>
<evidence type="ECO:0000313" key="1">
    <source>
        <dbReference type="EMBL" id="RGY09296.1"/>
    </source>
</evidence>
<gene>
    <name evidence="1" type="ORF">DXA53_03175</name>
</gene>
<dbReference type="Proteomes" id="UP000284434">
    <property type="component" value="Unassembled WGS sequence"/>
</dbReference>
<dbReference type="AlphaFoldDB" id="A0A413IFN7"/>
<accession>A0A413IFN7</accession>
<dbReference type="EMBL" id="QSCO01000003">
    <property type="protein sequence ID" value="RGY09296.1"/>
    <property type="molecule type" value="Genomic_DNA"/>
</dbReference>
<protein>
    <submittedName>
        <fullName evidence="1">Uncharacterized protein</fullName>
    </submittedName>
</protein>
<organism evidence="1 2">
    <name type="scientific">Odoribacter splanchnicus</name>
    <dbReference type="NCBI Taxonomy" id="28118"/>
    <lineage>
        <taxon>Bacteria</taxon>
        <taxon>Pseudomonadati</taxon>
        <taxon>Bacteroidota</taxon>
        <taxon>Bacteroidia</taxon>
        <taxon>Bacteroidales</taxon>
        <taxon>Odoribacteraceae</taxon>
        <taxon>Odoribacter</taxon>
    </lineage>
</organism>
<comment type="caution">
    <text evidence="1">The sequence shown here is derived from an EMBL/GenBank/DDBJ whole genome shotgun (WGS) entry which is preliminary data.</text>
</comment>
<sequence length="320" mass="35912">MNVSEIITAFGAYYLNSGQNMNNILRMLTQGAVTPSFMTPIKTEETIYRMSSVTVGSLVQSFQKDWTPSDPGIFVPNEIRKRHMKIDIDIFPDDIEDTWLGFLASNNLSKKDWPLIRYMIEKVYIPKIHEDLEMKAYYTGKYKAPTAKTANKPEDVMDGLKSCIQKGVDADKSHVLTDIGALSKTTVFDQVEAAIDQISDVYQGTEMLVCMAPVFARAYLRDKRSQGFYDITSAKQIDLGIDFSPSRVCPLPSMGSCTDLFITPKANLLHITDKTMNKETFKIEESKRTVSLLTDWQEGVGIALDELVWTNITKTPGEGA</sequence>
<reference evidence="1 2" key="1">
    <citation type="submission" date="2018-08" db="EMBL/GenBank/DDBJ databases">
        <title>A genome reference for cultivated species of the human gut microbiota.</title>
        <authorList>
            <person name="Zou Y."/>
            <person name="Xue W."/>
            <person name="Luo G."/>
        </authorList>
    </citation>
    <scope>NUCLEOTIDE SEQUENCE [LARGE SCALE GENOMIC DNA]</scope>
    <source>
        <strain evidence="1 2">OF03-11</strain>
    </source>
</reference>